<accession>A0AAU6VHT0</accession>
<evidence type="ECO:0000313" key="1">
    <source>
        <dbReference type="EMBL" id="XAG85655.1"/>
    </source>
</evidence>
<organism evidence="1">
    <name type="scientific">bacterium 19MO03SA05</name>
    <dbReference type="NCBI Taxonomy" id="2920620"/>
    <lineage>
        <taxon>Bacteria</taxon>
    </lineage>
</organism>
<dbReference type="AlphaFoldDB" id="A0AAU6VHT0"/>
<dbReference type="EMBL" id="CP095350">
    <property type="protein sequence ID" value="XAG85655.1"/>
    <property type="molecule type" value="Genomic_DNA"/>
</dbReference>
<proteinExistence type="predicted"/>
<dbReference type="InterPro" id="IPR009712">
    <property type="entry name" value="Vibrio_phage_Vf33_Vpf117"/>
</dbReference>
<protein>
    <submittedName>
        <fullName evidence="1">DUF1293 family protein</fullName>
    </submittedName>
</protein>
<dbReference type="Pfam" id="PF06950">
    <property type="entry name" value="DUF1293"/>
    <property type="match status" value="1"/>
</dbReference>
<reference evidence="1" key="1">
    <citation type="submission" date="2022-03" db="EMBL/GenBank/DDBJ databases">
        <title>Sea Food Isolates.</title>
        <authorList>
            <person name="Li c."/>
        </authorList>
    </citation>
    <scope>NUCLEOTIDE SEQUENCE</scope>
    <source>
        <strain evidence="1">19MO03SA05</strain>
    </source>
</reference>
<sequence>MKDTLFVLGVSIIWNEYKGNYAQLNISRPLGELEIDTDTFKMKRRTIGESGEVSKYDQPLIIDYDYALQLEKCGALVPRREYEFDLSLDMNNPLSGPVIKKLIPVDPEIKKHFEASFASLVNKG</sequence>
<gene>
    <name evidence="1" type="ORF">MRM63_06695</name>
</gene>
<name>A0AAU6VHT0_UNCXX</name>